<dbReference type="KEGG" id="lgi:LOTGIDRAFT_155625"/>
<feature type="region of interest" description="Disordered" evidence="1">
    <location>
        <begin position="1"/>
        <end position="130"/>
    </location>
</feature>
<evidence type="ECO:0000313" key="3">
    <source>
        <dbReference type="Proteomes" id="UP000030746"/>
    </source>
</evidence>
<protein>
    <submittedName>
        <fullName evidence="2">Uncharacterized protein</fullName>
    </submittedName>
</protein>
<dbReference type="HOGENOM" id="CLU_1588349_0_0_1"/>
<sequence>MAGEPSLRKTNQHARTFFGTGKQTKTTPETTSKRTIPTSTQLPIDHVPTETEPPATTNPTGPSMESHTFLEEEPITESGLRGTNELENSSQPGFQTDQPRKQSGQQTTVESAEPERINSKITNLSSHSLNENEIKLLTRGLKFTPTPRNPNECELKSDVNYNLEKTVR</sequence>
<dbReference type="OrthoDB" id="10067251at2759"/>
<dbReference type="Proteomes" id="UP000030746">
    <property type="component" value="Unassembled WGS sequence"/>
</dbReference>
<dbReference type="EMBL" id="KB203854">
    <property type="protein sequence ID" value="ESO82611.1"/>
    <property type="molecule type" value="Genomic_DNA"/>
</dbReference>
<proteinExistence type="predicted"/>
<evidence type="ECO:0000256" key="1">
    <source>
        <dbReference type="SAM" id="MobiDB-lite"/>
    </source>
</evidence>
<dbReference type="GeneID" id="20236768"/>
<organism evidence="2 3">
    <name type="scientific">Lottia gigantea</name>
    <name type="common">Giant owl limpet</name>
    <dbReference type="NCBI Taxonomy" id="225164"/>
    <lineage>
        <taxon>Eukaryota</taxon>
        <taxon>Metazoa</taxon>
        <taxon>Spiralia</taxon>
        <taxon>Lophotrochozoa</taxon>
        <taxon>Mollusca</taxon>
        <taxon>Gastropoda</taxon>
        <taxon>Patellogastropoda</taxon>
        <taxon>Lottioidea</taxon>
        <taxon>Lottiidae</taxon>
        <taxon>Lottia</taxon>
    </lineage>
</organism>
<dbReference type="AlphaFoldDB" id="V3ZP30"/>
<accession>V3ZP30</accession>
<gene>
    <name evidence="2" type="ORF">LOTGIDRAFT_155625</name>
</gene>
<reference evidence="2 3" key="1">
    <citation type="journal article" date="2013" name="Nature">
        <title>Insights into bilaterian evolution from three spiralian genomes.</title>
        <authorList>
            <person name="Simakov O."/>
            <person name="Marletaz F."/>
            <person name="Cho S.J."/>
            <person name="Edsinger-Gonzales E."/>
            <person name="Havlak P."/>
            <person name="Hellsten U."/>
            <person name="Kuo D.H."/>
            <person name="Larsson T."/>
            <person name="Lv J."/>
            <person name="Arendt D."/>
            <person name="Savage R."/>
            <person name="Osoegawa K."/>
            <person name="de Jong P."/>
            <person name="Grimwood J."/>
            <person name="Chapman J.A."/>
            <person name="Shapiro H."/>
            <person name="Aerts A."/>
            <person name="Otillar R.P."/>
            <person name="Terry A.Y."/>
            <person name="Boore J.L."/>
            <person name="Grigoriev I.V."/>
            <person name="Lindberg D.R."/>
            <person name="Seaver E.C."/>
            <person name="Weisblat D.A."/>
            <person name="Putnam N.H."/>
            <person name="Rokhsar D.S."/>
        </authorList>
    </citation>
    <scope>NUCLEOTIDE SEQUENCE [LARGE SCALE GENOMIC DNA]</scope>
</reference>
<feature type="compositionally biased region" description="Polar residues" evidence="1">
    <location>
        <begin position="85"/>
        <end position="110"/>
    </location>
</feature>
<dbReference type="RefSeq" id="XP_009066416.1">
    <property type="nucleotide sequence ID" value="XM_009068168.1"/>
</dbReference>
<feature type="compositionally biased region" description="Low complexity" evidence="1">
    <location>
        <begin position="50"/>
        <end position="62"/>
    </location>
</feature>
<feature type="compositionally biased region" description="Polar residues" evidence="1">
    <location>
        <begin position="119"/>
        <end position="129"/>
    </location>
</feature>
<name>V3ZP30_LOTGI</name>
<keyword evidence="3" id="KW-1185">Reference proteome</keyword>
<feature type="compositionally biased region" description="Low complexity" evidence="1">
    <location>
        <begin position="16"/>
        <end position="38"/>
    </location>
</feature>
<evidence type="ECO:0000313" key="2">
    <source>
        <dbReference type="EMBL" id="ESO82611.1"/>
    </source>
</evidence>
<dbReference type="CTD" id="20236768"/>